<evidence type="ECO:0000313" key="3">
    <source>
        <dbReference type="Proteomes" id="UP001432027"/>
    </source>
</evidence>
<reference evidence="2" key="1">
    <citation type="submission" date="2023-10" db="EMBL/GenBank/DDBJ databases">
        <title>Genome assembly of Pristionchus species.</title>
        <authorList>
            <person name="Yoshida K."/>
            <person name="Sommer R.J."/>
        </authorList>
    </citation>
    <scope>NUCLEOTIDE SEQUENCE</scope>
    <source>
        <strain evidence="2">RS0144</strain>
    </source>
</reference>
<feature type="non-terminal residue" evidence="2">
    <location>
        <position position="93"/>
    </location>
</feature>
<accession>A0AAV5TFJ1</accession>
<evidence type="ECO:0000256" key="1">
    <source>
        <dbReference type="SAM" id="SignalP"/>
    </source>
</evidence>
<sequence length="93" mass="10087">IITMQLALVLLLVAVAFVAQAAMLTKEEKIKCFGEASDKVQSEPDADLKDKISSTLTAIKGVAVDAATLTDAQKQRIVSYYFTGTCEPLKNFF</sequence>
<keyword evidence="1" id="KW-0732">Signal</keyword>
<feature type="chain" id="PRO_5043461901" evidence="1">
    <location>
        <begin position="22"/>
        <end position="93"/>
    </location>
</feature>
<dbReference type="Proteomes" id="UP001432027">
    <property type="component" value="Unassembled WGS sequence"/>
</dbReference>
<proteinExistence type="predicted"/>
<organism evidence="2 3">
    <name type="scientific">Pristionchus entomophagus</name>
    <dbReference type="NCBI Taxonomy" id="358040"/>
    <lineage>
        <taxon>Eukaryota</taxon>
        <taxon>Metazoa</taxon>
        <taxon>Ecdysozoa</taxon>
        <taxon>Nematoda</taxon>
        <taxon>Chromadorea</taxon>
        <taxon>Rhabditida</taxon>
        <taxon>Rhabditina</taxon>
        <taxon>Diplogasteromorpha</taxon>
        <taxon>Diplogasteroidea</taxon>
        <taxon>Neodiplogasteridae</taxon>
        <taxon>Pristionchus</taxon>
    </lineage>
</organism>
<gene>
    <name evidence="2" type="ORF">PENTCL1PPCAC_14314</name>
</gene>
<feature type="signal peptide" evidence="1">
    <location>
        <begin position="1"/>
        <end position="21"/>
    </location>
</feature>
<evidence type="ECO:0000313" key="2">
    <source>
        <dbReference type="EMBL" id="GMS92139.1"/>
    </source>
</evidence>
<name>A0AAV5TFJ1_9BILA</name>
<dbReference type="AlphaFoldDB" id="A0AAV5TFJ1"/>
<feature type="non-terminal residue" evidence="2">
    <location>
        <position position="1"/>
    </location>
</feature>
<comment type="caution">
    <text evidence="2">The sequence shown here is derived from an EMBL/GenBank/DDBJ whole genome shotgun (WGS) entry which is preliminary data.</text>
</comment>
<dbReference type="EMBL" id="BTSX01000004">
    <property type="protein sequence ID" value="GMS92139.1"/>
    <property type="molecule type" value="Genomic_DNA"/>
</dbReference>
<protein>
    <submittedName>
        <fullName evidence="2">Uncharacterized protein</fullName>
    </submittedName>
</protein>
<keyword evidence="3" id="KW-1185">Reference proteome</keyword>